<accession>A0A182FTF8</accession>
<protein>
    <submittedName>
        <fullName evidence="2">Uncharacterized protein</fullName>
    </submittedName>
</protein>
<reference evidence="2 3" key="1">
    <citation type="journal article" date="2017" name="G3 (Bethesda)">
        <title>The Physical Genome Mapping of Anopheles albimanus Corrected Scaffold Misassemblies and Identified Interarm Rearrangements in Genus Anopheles.</title>
        <authorList>
            <person name="Artemov G.N."/>
            <person name="Peery A.N."/>
            <person name="Jiang X."/>
            <person name="Tu Z."/>
            <person name="Stegniy V.N."/>
            <person name="Sharakhova M.V."/>
            <person name="Sharakhov I.V."/>
        </authorList>
    </citation>
    <scope>NUCLEOTIDE SEQUENCE [LARGE SCALE GENOMIC DNA]</scope>
    <source>
        <strain evidence="2 3">ALBI9_A</strain>
    </source>
</reference>
<feature type="region of interest" description="Disordered" evidence="1">
    <location>
        <begin position="240"/>
        <end position="285"/>
    </location>
</feature>
<dbReference type="VEuPathDB" id="VectorBase:AALB20_026654"/>
<dbReference type="PROSITE" id="PS00028">
    <property type="entry name" value="ZINC_FINGER_C2H2_1"/>
    <property type="match status" value="1"/>
</dbReference>
<dbReference type="InterPro" id="IPR013087">
    <property type="entry name" value="Znf_C2H2_type"/>
</dbReference>
<feature type="compositionally biased region" description="Polar residues" evidence="1">
    <location>
        <begin position="254"/>
        <end position="273"/>
    </location>
</feature>
<organism evidence="2 3">
    <name type="scientific">Anopheles albimanus</name>
    <name type="common">New world malaria mosquito</name>
    <dbReference type="NCBI Taxonomy" id="7167"/>
    <lineage>
        <taxon>Eukaryota</taxon>
        <taxon>Metazoa</taxon>
        <taxon>Ecdysozoa</taxon>
        <taxon>Arthropoda</taxon>
        <taxon>Hexapoda</taxon>
        <taxon>Insecta</taxon>
        <taxon>Pterygota</taxon>
        <taxon>Neoptera</taxon>
        <taxon>Endopterygota</taxon>
        <taxon>Diptera</taxon>
        <taxon>Nematocera</taxon>
        <taxon>Culicoidea</taxon>
        <taxon>Culicidae</taxon>
        <taxon>Anophelinae</taxon>
        <taxon>Anopheles</taxon>
    </lineage>
</organism>
<sequence>MAEHIRHHPMMARFLPCAYCSDWFHSEAMISHVDKEHGLSKFQCRYCFFRAFDAYCVFVHQSYYHPDAVKGDIFDVLTDEADSRRMKWKNDVSTKIVTTLKPLECKECNHKMLTFSTYQEHIKHIVGPMIRCQFCSQFISKDNIFGHLLTHGIGSFECLYCNHAVKDYEHMELHLCNNHSSKPMYCVSRLTTSENFEKKKNMLKSMASSVFVRKMHIKQEEKDETKRSNQCPIDEKLLDTQEASREKVKRKHMSSLQAVPSEESIQSLSTPASVETAPSRRTSKKGPMLPVIVKVQGGVKLSDSGEIIADSESITTQWQENHMVTTNNSTCPVEANQQLPLVLIPPKVVKNNEEVTVDSSPSEVQRASDDITIGMPTTDAELKIRKVVGSNQGLDRLVKTLMMLAVHHLLLQNLSK</sequence>
<keyword evidence="3" id="KW-1185">Reference proteome</keyword>
<proteinExistence type="predicted"/>
<dbReference type="Proteomes" id="UP000069272">
    <property type="component" value="Chromosome 3R"/>
</dbReference>
<dbReference type="VEuPathDB" id="VectorBase:AALB009838"/>
<reference evidence="2" key="2">
    <citation type="submission" date="2022-08" db="UniProtKB">
        <authorList>
            <consortium name="EnsemblMetazoa"/>
        </authorList>
    </citation>
    <scope>IDENTIFICATION</scope>
    <source>
        <strain evidence="2">STECLA/ALBI9_A</strain>
    </source>
</reference>
<evidence type="ECO:0000313" key="3">
    <source>
        <dbReference type="Proteomes" id="UP000069272"/>
    </source>
</evidence>
<dbReference type="STRING" id="7167.A0A182FTF8"/>
<dbReference type="AlphaFoldDB" id="A0A182FTF8"/>
<name>A0A182FTF8_ANOAL</name>
<evidence type="ECO:0000313" key="2">
    <source>
        <dbReference type="EnsemblMetazoa" id="AALB009838-PA"/>
    </source>
</evidence>
<dbReference type="EnsemblMetazoa" id="AALB009838-RA">
    <property type="protein sequence ID" value="AALB009838-PA"/>
    <property type="gene ID" value="AALB009838"/>
</dbReference>
<evidence type="ECO:0000256" key="1">
    <source>
        <dbReference type="SAM" id="MobiDB-lite"/>
    </source>
</evidence>
<dbReference type="SMART" id="SM00355">
    <property type="entry name" value="ZnF_C2H2"/>
    <property type="match status" value="5"/>
</dbReference>